<dbReference type="AlphaFoldDB" id="A0A813GKD9"/>
<protein>
    <recommendedName>
        <fullName evidence="4">Calmodulin-lysine N-methyltransferase</fullName>
    </recommendedName>
</protein>
<evidence type="ECO:0000313" key="3">
    <source>
        <dbReference type="Proteomes" id="UP000654075"/>
    </source>
</evidence>
<dbReference type="CDD" id="cd02440">
    <property type="entry name" value="AdoMet_MTases"/>
    <property type="match status" value="1"/>
</dbReference>
<feature type="compositionally biased region" description="Basic and acidic residues" evidence="1">
    <location>
        <begin position="16"/>
        <end position="27"/>
    </location>
</feature>
<sequence length="242" mass="26894">MGHVPDEVEGGAAGKRPRDSGGGDEEKWDDGLFRYRFRDRITLLSDPRGHITRGTGTSLWSAGEVLSDYFAQHPELCRGARCLELGCGLGAVGLTIAHYGAELVVLTDVERQIPLIQRNVDANDRDGKVHARQLDWTNVSQRQGLSPWDQTWSLIVGSDIGYDPDLFEALLQTLVAQSSDSTEIYLGLADREEDEEPNVQDFIDAVAHLFSCEVVHQLCFEPYQSLTKVVRMKRKVQPEAVG</sequence>
<comment type="caution">
    <text evidence="2">The sequence shown here is derived from an EMBL/GenBank/DDBJ whole genome shotgun (WGS) entry which is preliminary data.</text>
</comment>
<keyword evidence="3" id="KW-1185">Reference proteome</keyword>
<accession>A0A813GKD9</accession>
<dbReference type="OMA" id="PWIIATE"/>
<gene>
    <name evidence="2" type="ORF">PGLA1383_LOCUS42723</name>
</gene>
<dbReference type="Proteomes" id="UP000654075">
    <property type="component" value="Unassembled WGS sequence"/>
</dbReference>
<dbReference type="EMBL" id="CAJNNV010028776">
    <property type="protein sequence ID" value="CAE8625742.1"/>
    <property type="molecule type" value="Genomic_DNA"/>
</dbReference>
<dbReference type="PANTHER" id="PTHR14614">
    <property type="entry name" value="HEPATOCELLULAR CARCINOMA-ASSOCIATED ANTIGEN"/>
    <property type="match status" value="1"/>
</dbReference>
<dbReference type="OrthoDB" id="46564at2759"/>
<evidence type="ECO:0000313" key="2">
    <source>
        <dbReference type="EMBL" id="CAE8625742.1"/>
    </source>
</evidence>
<dbReference type="PANTHER" id="PTHR14614:SF109">
    <property type="entry name" value="RIBOSOMAL LYSINE N-METHYLTRANSFERASE 5"/>
    <property type="match status" value="1"/>
</dbReference>
<evidence type="ECO:0000256" key="1">
    <source>
        <dbReference type="SAM" id="MobiDB-lite"/>
    </source>
</evidence>
<dbReference type="InterPro" id="IPR029063">
    <property type="entry name" value="SAM-dependent_MTases_sf"/>
</dbReference>
<dbReference type="InterPro" id="IPR019410">
    <property type="entry name" value="Methyltransf_16"/>
</dbReference>
<dbReference type="SUPFAM" id="SSF53335">
    <property type="entry name" value="S-adenosyl-L-methionine-dependent methyltransferases"/>
    <property type="match status" value="1"/>
</dbReference>
<reference evidence="2" key="1">
    <citation type="submission" date="2021-02" db="EMBL/GenBank/DDBJ databases">
        <authorList>
            <person name="Dougan E. K."/>
            <person name="Rhodes N."/>
            <person name="Thang M."/>
            <person name="Chan C."/>
        </authorList>
    </citation>
    <scope>NUCLEOTIDE SEQUENCE</scope>
</reference>
<organism evidence="2 3">
    <name type="scientific">Polarella glacialis</name>
    <name type="common">Dinoflagellate</name>
    <dbReference type="NCBI Taxonomy" id="89957"/>
    <lineage>
        <taxon>Eukaryota</taxon>
        <taxon>Sar</taxon>
        <taxon>Alveolata</taxon>
        <taxon>Dinophyceae</taxon>
        <taxon>Suessiales</taxon>
        <taxon>Suessiaceae</taxon>
        <taxon>Polarella</taxon>
    </lineage>
</organism>
<evidence type="ECO:0008006" key="4">
    <source>
        <dbReference type="Google" id="ProtNLM"/>
    </source>
</evidence>
<dbReference type="Gene3D" id="3.40.50.150">
    <property type="entry name" value="Vaccinia Virus protein VP39"/>
    <property type="match status" value="1"/>
</dbReference>
<name>A0A813GKD9_POLGL</name>
<dbReference type="Pfam" id="PF10294">
    <property type="entry name" value="Methyltransf_16"/>
    <property type="match status" value="1"/>
</dbReference>
<proteinExistence type="predicted"/>
<feature type="region of interest" description="Disordered" evidence="1">
    <location>
        <begin position="1"/>
        <end position="27"/>
    </location>
</feature>